<reference evidence="9" key="1">
    <citation type="submission" date="2020-04" db="EMBL/GenBank/DDBJ databases">
        <title>Genome Assembly and Annotation of Botryosphaeria dothidea sdau 11-99, a Latent Pathogen of Apple Fruit Ring Rot in China.</title>
        <authorList>
            <person name="Yu C."/>
            <person name="Diao Y."/>
            <person name="Lu Q."/>
            <person name="Zhao J."/>
            <person name="Cui S."/>
            <person name="Peng C."/>
            <person name="He B."/>
            <person name="Liu H."/>
        </authorList>
    </citation>
    <scope>NUCLEOTIDE SEQUENCE [LARGE SCALE GENOMIC DNA]</scope>
    <source>
        <strain evidence="9">Sdau11-99</strain>
    </source>
</reference>
<evidence type="ECO:0000256" key="3">
    <source>
        <dbReference type="ARBA" id="ARBA00022771"/>
    </source>
</evidence>
<dbReference type="Gene3D" id="3.30.40.10">
    <property type="entry name" value="Zinc/RING finger domain, C3HC4 (zinc finger)"/>
    <property type="match status" value="1"/>
</dbReference>
<comment type="caution">
    <text evidence="9">The sequence shown here is derived from an EMBL/GenBank/DDBJ whole genome shotgun (WGS) entry which is preliminary data.</text>
</comment>
<evidence type="ECO:0000256" key="5">
    <source>
        <dbReference type="ARBA" id="ARBA00023015"/>
    </source>
</evidence>
<dbReference type="GO" id="GO:0008270">
    <property type="term" value="F:zinc ion binding"/>
    <property type="evidence" value="ECO:0007669"/>
    <property type="project" value="UniProtKB-KW"/>
</dbReference>
<evidence type="ECO:0000256" key="7">
    <source>
        <dbReference type="SAM" id="MobiDB-lite"/>
    </source>
</evidence>
<dbReference type="PROSITE" id="PS01359">
    <property type="entry name" value="ZF_PHD_1"/>
    <property type="match status" value="1"/>
</dbReference>
<dbReference type="SUPFAM" id="SSF57903">
    <property type="entry name" value="FYVE/PHD zinc finger"/>
    <property type="match status" value="1"/>
</dbReference>
<keyword evidence="4" id="KW-0862">Zinc</keyword>
<dbReference type="OrthoDB" id="166746at2759"/>
<comment type="similarity">
    <text evidence="1">Belongs to the VEFS (VRN2-EMF2-FIS2-SU(Z)12) family.</text>
</comment>
<protein>
    <submittedName>
        <fullName evidence="9">Polycomb protein VEFS-Box</fullName>
    </submittedName>
</protein>
<dbReference type="InterPro" id="IPR019786">
    <property type="entry name" value="Zinc_finger_PHD-type_CS"/>
</dbReference>
<feature type="compositionally biased region" description="Basic and acidic residues" evidence="7">
    <location>
        <begin position="445"/>
        <end position="454"/>
    </location>
</feature>
<name>A0A8H4J8Q2_9PEZI</name>
<organism evidence="9 10">
    <name type="scientific">Botryosphaeria dothidea</name>
    <dbReference type="NCBI Taxonomy" id="55169"/>
    <lineage>
        <taxon>Eukaryota</taxon>
        <taxon>Fungi</taxon>
        <taxon>Dikarya</taxon>
        <taxon>Ascomycota</taxon>
        <taxon>Pezizomycotina</taxon>
        <taxon>Dothideomycetes</taxon>
        <taxon>Dothideomycetes incertae sedis</taxon>
        <taxon>Botryosphaeriales</taxon>
        <taxon>Botryosphaeriaceae</taxon>
        <taxon>Botryosphaeria</taxon>
    </lineage>
</organism>
<feature type="domain" description="Polycomb protein VEFS-Box" evidence="8">
    <location>
        <begin position="473"/>
        <end position="580"/>
    </location>
</feature>
<dbReference type="CDD" id="cd21552">
    <property type="entry name" value="VEFS-box_ctSUZ12-like"/>
    <property type="match status" value="1"/>
</dbReference>
<accession>A0A8H4J8Q2</accession>
<evidence type="ECO:0000256" key="6">
    <source>
        <dbReference type="ARBA" id="ARBA00023163"/>
    </source>
</evidence>
<dbReference type="Proteomes" id="UP000572817">
    <property type="component" value="Unassembled WGS sequence"/>
</dbReference>
<evidence type="ECO:0000313" key="9">
    <source>
        <dbReference type="EMBL" id="KAF4314033.1"/>
    </source>
</evidence>
<dbReference type="PROSITE" id="PS00430">
    <property type="entry name" value="TONB_DEPENDENT_REC_1"/>
    <property type="match status" value="1"/>
</dbReference>
<dbReference type="InterPro" id="IPR011011">
    <property type="entry name" value="Znf_FYVE_PHD"/>
</dbReference>
<gene>
    <name evidence="9" type="ORF">GTA08_BOTSDO00791</name>
</gene>
<feature type="compositionally biased region" description="Polar residues" evidence="7">
    <location>
        <begin position="663"/>
        <end position="681"/>
    </location>
</feature>
<sequence>MVSSTEFKKYGGNGALYLTVDRFRQRTFLRRNITQALDQHAEALAAVQPSTDNGMWDHELYKRWDFPDQDTLSVLAAKNKEVLKIDIKHFLPVKRREGGGNVGPSKKRKNLLFTAQCNFVFRLYLERKHYGDDSPDIEDLLYDSRKATLQAYKNEHGEKAFSVEMEKPFLITAEQLKIPNAREKGYLMLLAKSYTLTIILLFDDSEDMEMVLPLLNNDHNELTGHRGKIFTKLGTLPVCPAEGKSIPMKFASGGKRYRLPFDMELDAGWEVSKETAMQTYNRALRCVRGLQLPSPVSEPATPAKVTRLAYTFKDQVRPKAIILEGCLCLFCNRRNYHSLDRLHHHFKTEHDMFTFKLESGGRDSPGCDTNEMNIEIDISDKYSDARASNHVADPREISWVAPWEPFDLKAYLDGDESWIATGRGLKSRKHRQFTKPTPLPQGLVEPKKPSEVPDMPKIERKKYRVPKAPSGLRFYRTDSKRPLEEGEYLSESDDGISEDWLKLRRNVATKDAETTIPAKAFMMKWDDYMQDEQLSGDTHAGDAVIRFARKYRSWLKSRDVMGNEFLRKTAELLEDSIICREIFEACVDLIEGDGSMIDAVPLRAQNGRHRPTPSSASEPNGVSPQPKSPKMKRKYVPGGPGGGGRYIEVEDDGKKRKKRSKSAISHETSMSSSQKSFDTLPMTQETDEDIVVTDYIGQEGSTKPLLQDKSPQQPSIAAQSGCTCGIVVDDDMVAISCASLDCQRGEFHLSCVGLTRRRLGWLCPECET</sequence>
<dbReference type="InterPro" id="IPR010916">
    <property type="entry name" value="TonB_box_CS"/>
</dbReference>
<evidence type="ECO:0000256" key="1">
    <source>
        <dbReference type="ARBA" id="ARBA00007416"/>
    </source>
</evidence>
<proteinExistence type="inferred from homology"/>
<dbReference type="InterPro" id="IPR013083">
    <property type="entry name" value="Znf_RING/FYVE/PHD"/>
</dbReference>
<keyword evidence="10" id="KW-1185">Reference proteome</keyword>
<dbReference type="InterPro" id="IPR019135">
    <property type="entry name" value="Polycomb_protein_VEFS-Box"/>
</dbReference>
<feature type="compositionally biased region" description="Polar residues" evidence="7">
    <location>
        <begin position="612"/>
        <end position="625"/>
    </location>
</feature>
<evidence type="ECO:0000256" key="2">
    <source>
        <dbReference type="ARBA" id="ARBA00022723"/>
    </source>
</evidence>
<feature type="region of interest" description="Disordered" evidence="7">
    <location>
        <begin position="429"/>
        <end position="454"/>
    </location>
</feature>
<evidence type="ECO:0000259" key="8">
    <source>
        <dbReference type="Pfam" id="PF09733"/>
    </source>
</evidence>
<evidence type="ECO:0000256" key="4">
    <source>
        <dbReference type="ARBA" id="ARBA00022833"/>
    </source>
</evidence>
<keyword evidence="2" id="KW-0479">Metal-binding</keyword>
<keyword evidence="5" id="KW-0805">Transcription regulation</keyword>
<dbReference type="Pfam" id="PF09733">
    <property type="entry name" value="VEFS-Box"/>
    <property type="match status" value="1"/>
</dbReference>
<dbReference type="AlphaFoldDB" id="A0A8H4J8Q2"/>
<dbReference type="EMBL" id="WWBZ02000001">
    <property type="protein sequence ID" value="KAF4314033.1"/>
    <property type="molecule type" value="Genomic_DNA"/>
</dbReference>
<keyword evidence="6" id="KW-0804">Transcription</keyword>
<evidence type="ECO:0000313" key="10">
    <source>
        <dbReference type="Proteomes" id="UP000572817"/>
    </source>
</evidence>
<feature type="region of interest" description="Disordered" evidence="7">
    <location>
        <begin position="605"/>
        <end position="681"/>
    </location>
</feature>
<keyword evidence="3" id="KW-0863">Zinc-finger</keyword>